<keyword evidence="2 5" id="KW-0547">Nucleotide-binding</keyword>
<accession>A0A1H6SG23</accession>
<feature type="region of interest" description="Disordered" evidence="6">
    <location>
        <begin position="266"/>
        <end position="321"/>
    </location>
</feature>
<evidence type="ECO:0000256" key="4">
    <source>
        <dbReference type="ARBA" id="ARBA00022840"/>
    </source>
</evidence>
<evidence type="ECO:0000256" key="5">
    <source>
        <dbReference type="PROSITE-ProRule" id="PRU10141"/>
    </source>
</evidence>
<dbReference type="PROSITE" id="PS50011">
    <property type="entry name" value="PROTEIN_KINASE_DOM"/>
    <property type="match status" value="1"/>
</dbReference>
<dbReference type="PANTHER" id="PTHR43289:SF6">
    <property type="entry name" value="SERINE_THREONINE-PROTEIN KINASE NEKL-3"/>
    <property type="match status" value="1"/>
</dbReference>
<gene>
    <name evidence="8" type="ORF">SAMN04488058_101203</name>
</gene>
<dbReference type="InterPro" id="IPR011009">
    <property type="entry name" value="Kinase-like_dom_sf"/>
</dbReference>
<evidence type="ECO:0000256" key="6">
    <source>
        <dbReference type="SAM" id="MobiDB-lite"/>
    </source>
</evidence>
<evidence type="ECO:0000256" key="1">
    <source>
        <dbReference type="ARBA" id="ARBA00022679"/>
    </source>
</evidence>
<keyword evidence="9" id="KW-1185">Reference proteome</keyword>
<feature type="binding site" evidence="5">
    <location>
        <position position="39"/>
    </location>
    <ligand>
        <name>ATP</name>
        <dbReference type="ChEBI" id="CHEBI:30616"/>
    </ligand>
</feature>
<sequence length="321" mass="34367">MTPSALTLPDFRLLRPLGRGDTSQVSLAQDPSGREVALKLPLPHTLAVHEAAERFGNEVRLTLRLRHPHLVRGYAGVPFGPGAFLALEYYPDGTLSEVLSQRGSALSPRGRLQILADLASALTFLHGLGAVHQDVKPQNVYVAGGRAALGDLGSAYFATQGSKVSGSPYYMAPEIYHGEASSGASDVYSLAITAYELLTGARPFGGRSYEELMVAHLTRFPTPLAHTCPDLPRPLTRLIEQAFAKGAQDRPPAAELRRALLLSLGEPPEEEAPLAPAGPDPAEARPTGRHTPKPEPAATPPAAESAPSGRRWNPFKRRHGR</sequence>
<dbReference type="CDD" id="cd14014">
    <property type="entry name" value="STKc_PknB_like"/>
    <property type="match status" value="1"/>
</dbReference>
<proteinExistence type="predicted"/>
<reference evidence="9" key="1">
    <citation type="submission" date="2016-10" db="EMBL/GenBank/DDBJ databases">
        <authorList>
            <person name="Varghese N."/>
            <person name="Submissions S."/>
        </authorList>
    </citation>
    <scope>NUCLEOTIDE SEQUENCE [LARGE SCALE GENOMIC DNA]</scope>
    <source>
        <strain evidence="9">CGMCC 1.10218</strain>
    </source>
</reference>
<dbReference type="Gene3D" id="3.30.200.20">
    <property type="entry name" value="Phosphorylase Kinase, domain 1"/>
    <property type="match status" value="1"/>
</dbReference>
<dbReference type="SMART" id="SM00220">
    <property type="entry name" value="S_TKc"/>
    <property type="match status" value="1"/>
</dbReference>
<dbReference type="InterPro" id="IPR000719">
    <property type="entry name" value="Prot_kinase_dom"/>
</dbReference>
<keyword evidence="3 8" id="KW-0418">Kinase</keyword>
<dbReference type="PROSITE" id="PS00107">
    <property type="entry name" value="PROTEIN_KINASE_ATP"/>
    <property type="match status" value="1"/>
</dbReference>
<dbReference type="OrthoDB" id="9788659at2"/>
<dbReference type="STRING" id="856736.SAMN04488058_101203"/>
<dbReference type="GO" id="GO:0004674">
    <property type="term" value="F:protein serine/threonine kinase activity"/>
    <property type="evidence" value="ECO:0007669"/>
    <property type="project" value="UniProtKB-KW"/>
</dbReference>
<evidence type="ECO:0000256" key="3">
    <source>
        <dbReference type="ARBA" id="ARBA00022777"/>
    </source>
</evidence>
<dbReference type="PANTHER" id="PTHR43289">
    <property type="entry name" value="MITOGEN-ACTIVATED PROTEIN KINASE KINASE KINASE 20-RELATED"/>
    <property type="match status" value="1"/>
</dbReference>
<keyword evidence="4 5" id="KW-0067">ATP-binding</keyword>
<dbReference type="Pfam" id="PF00069">
    <property type="entry name" value="Pkinase"/>
    <property type="match status" value="1"/>
</dbReference>
<evidence type="ECO:0000259" key="7">
    <source>
        <dbReference type="PROSITE" id="PS50011"/>
    </source>
</evidence>
<name>A0A1H6SG23_9DEIO</name>
<protein>
    <submittedName>
        <fullName evidence="8">Serine/threonine protein kinase</fullName>
    </submittedName>
</protein>
<dbReference type="AlphaFoldDB" id="A0A1H6SG23"/>
<dbReference type="EMBL" id="FNZA01000001">
    <property type="protein sequence ID" value="SEI63757.1"/>
    <property type="molecule type" value="Genomic_DNA"/>
</dbReference>
<dbReference type="RefSeq" id="WP_092262625.1">
    <property type="nucleotide sequence ID" value="NZ_FNZA01000001.1"/>
</dbReference>
<dbReference type="GO" id="GO:0005524">
    <property type="term" value="F:ATP binding"/>
    <property type="evidence" value="ECO:0007669"/>
    <property type="project" value="UniProtKB-UniRule"/>
</dbReference>
<evidence type="ECO:0000313" key="8">
    <source>
        <dbReference type="EMBL" id="SEI63757.1"/>
    </source>
</evidence>
<evidence type="ECO:0000313" key="9">
    <source>
        <dbReference type="Proteomes" id="UP000199223"/>
    </source>
</evidence>
<dbReference type="Gene3D" id="1.10.510.10">
    <property type="entry name" value="Transferase(Phosphotransferase) domain 1"/>
    <property type="match status" value="1"/>
</dbReference>
<dbReference type="SUPFAM" id="SSF56112">
    <property type="entry name" value="Protein kinase-like (PK-like)"/>
    <property type="match status" value="1"/>
</dbReference>
<organism evidence="8 9">
    <name type="scientific">Deinococcus reticulitermitis</name>
    <dbReference type="NCBI Taxonomy" id="856736"/>
    <lineage>
        <taxon>Bacteria</taxon>
        <taxon>Thermotogati</taxon>
        <taxon>Deinococcota</taxon>
        <taxon>Deinococci</taxon>
        <taxon>Deinococcales</taxon>
        <taxon>Deinococcaceae</taxon>
        <taxon>Deinococcus</taxon>
    </lineage>
</organism>
<evidence type="ECO:0000256" key="2">
    <source>
        <dbReference type="ARBA" id="ARBA00022741"/>
    </source>
</evidence>
<dbReference type="InterPro" id="IPR017441">
    <property type="entry name" value="Protein_kinase_ATP_BS"/>
</dbReference>
<dbReference type="Proteomes" id="UP000199223">
    <property type="component" value="Unassembled WGS sequence"/>
</dbReference>
<keyword evidence="8" id="KW-0723">Serine/threonine-protein kinase</keyword>
<keyword evidence="1" id="KW-0808">Transferase</keyword>
<feature type="domain" description="Protein kinase" evidence="7">
    <location>
        <begin position="11"/>
        <end position="262"/>
    </location>
</feature>